<evidence type="ECO:0000313" key="4">
    <source>
        <dbReference type="Proteomes" id="UP001281761"/>
    </source>
</evidence>
<evidence type="ECO:0000256" key="1">
    <source>
        <dbReference type="SAM" id="MobiDB-lite"/>
    </source>
</evidence>
<keyword evidence="2" id="KW-0812">Transmembrane</keyword>
<evidence type="ECO:0000256" key="2">
    <source>
        <dbReference type="SAM" id="Phobius"/>
    </source>
</evidence>
<protein>
    <submittedName>
        <fullName evidence="3">Uncharacterized protein</fullName>
    </submittedName>
</protein>
<comment type="caution">
    <text evidence="3">The sequence shown here is derived from an EMBL/GenBank/DDBJ whole genome shotgun (WGS) entry which is preliminary data.</text>
</comment>
<keyword evidence="4" id="KW-1185">Reference proteome</keyword>
<proteinExistence type="predicted"/>
<name>A0ABQ9XAK7_9EUKA</name>
<gene>
    <name evidence="3" type="ORF">BLNAU_16362</name>
</gene>
<evidence type="ECO:0000313" key="3">
    <source>
        <dbReference type="EMBL" id="KAK2948724.1"/>
    </source>
</evidence>
<keyword evidence="2" id="KW-0472">Membrane</keyword>
<feature type="compositionally biased region" description="Basic and acidic residues" evidence="1">
    <location>
        <begin position="9"/>
        <end position="23"/>
    </location>
</feature>
<organism evidence="3 4">
    <name type="scientific">Blattamonas nauphoetae</name>
    <dbReference type="NCBI Taxonomy" id="2049346"/>
    <lineage>
        <taxon>Eukaryota</taxon>
        <taxon>Metamonada</taxon>
        <taxon>Preaxostyla</taxon>
        <taxon>Oxymonadida</taxon>
        <taxon>Blattamonas</taxon>
    </lineage>
</organism>
<dbReference type="EMBL" id="JARBJD010000170">
    <property type="protein sequence ID" value="KAK2948724.1"/>
    <property type="molecule type" value="Genomic_DNA"/>
</dbReference>
<keyword evidence="2" id="KW-1133">Transmembrane helix</keyword>
<feature type="transmembrane region" description="Helical" evidence="2">
    <location>
        <begin position="89"/>
        <end position="110"/>
    </location>
</feature>
<dbReference type="Proteomes" id="UP001281761">
    <property type="component" value="Unassembled WGS sequence"/>
</dbReference>
<accession>A0ABQ9XAK7</accession>
<sequence>MNNQRTRKTTQEDGKRDADAERKDGKAMWRGWLGEQRRHWHPQFFEHLPISLSVSLPSQSLLSALGDDASMDAEDSEPTRPHPTTRFPLLLPSSLFLSAFVVFCPVQVSLKLRSEPLIWLLESAIGSICSATLTLNQLKKSALIQSLLHSSFVIHVHPKGPTRREKRGRLAESIRLVPTSADVVSNSTLSIHSPLHSHAACSATRSDAQTATGEASVEMVVVWRACSEESSAERAQLRRVQQFVRVNQKVGQTRQIGQPHVHRDPPRVPRTSQFWQMRQLVQRHVHATRIRQRVEKMTPKLRNPVPSKGECVRHPKWRNKRRYREQQVRRKEQACQKKENVVMMHRRSRFFRDHRIAQ</sequence>
<reference evidence="3 4" key="1">
    <citation type="journal article" date="2022" name="bioRxiv">
        <title>Genomics of Preaxostyla Flagellates Illuminates Evolutionary Transitions and the Path Towards Mitochondrial Loss.</title>
        <authorList>
            <person name="Novak L.V.F."/>
            <person name="Treitli S.C."/>
            <person name="Pyrih J."/>
            <person name="Halakuc P."/>
            <person name="Pipaliya S.V."/>
            <person name="Vacek V."/>
            <person name="Brzon O."/>
            <person name="Soukal P."/>
            <person name="Eme L."/>
            <person name="Dacks J.B."/>
            <person name="Karnkowska A."/>
            <person name="Elias M."/>
            <person name="Hampl V."/>
        </authorList>
    </citation>
    <scope>NUCLEOTIDE SEQUENCE [LARGE SCALE GENOMIC DNA]</scope>
    <source>
        <strain evidence="3">NAU3</strain>
        <tissue evidence="3">Gut</tissue>
    </source>
</reference>
<feature type="region of interest" description="Disordered" evidence="1">
    <location>
        <begin position="1"/>
        <end position="23"/>
    </location>
</feature>